<proteinExistence type="inferred from homology"/>
<evidence type="ECO:0000313" key="9">
    <source>
        <dbReference type="Proteomes" id="UP000600565"/>
    </source>
</evidence>
<dbReference type="Proteomes" id="UP000600565">
    <property type="component" value="Unassembled WGS sequence"/>
</dbReference>
<evidence type="ECO:0000256" key="3">
    <source>
        <dbReference type="ARBA" id="ARBA00022723"/>
    </source>
</evidence>
<feature type="domain" description="MPN" evidence="7">
    <location>
        <begin position="80"/>
        <end position="201"/>
    </location>
</feature>
<comment type="similarity">
    <text evidence="1">Belongs to the UPF0758 family.</text>
</comment>
<dbReference type="RefSeq" id="WP_191704335.1">
    <property type="nucleotide sequence ID" value="NZ_JACSPW010000011.1"/>
</dbReference>
<evidence type="ECO:0000256" key="1">
    <source>
        <dbReference type="ARBA" id="ARBA00010243"/>
    </source>
</evidence>
<dbReference type="Pfam" id="PF14520">
    <property type="entry name" value="HHH_5"/>
    <property type="match status" value="1"/>
</dbReference>
<sequence>MTTINENTFKSLIATTLREKEDGYILSEIFTRYPSIQELLDVTEEELLNIKGIGKTKAQQIIAALQLARMNPVTTEQRFKIRSPQDAYTYLQDLQHLQQEHFVVLGLNTKNEVTFRKTVFVGSLNASICHPREIMKELVKRSCACAILSHNHPSGDTSPSPEDIQVTERLVEAGRIIGIEIVDHIIVGSNKYLSMKEKGYF</sequence>
<dbReference type="Gene3D" id="3.40.140.10">
    <property type="entry name" value="Cytidine Deaminase, domain 2"/>
    <property type="match status" value="1"/>
</dbReference>
<dbReference type="PANTHER" id="PTHR30471">
    <property type="entry name" value="DNA REPAIR PROTEIN RADC"/>
    <property type="match status" value="1"/>
</dbReference>
<evidence type="ECO:0000313" key="8">
    <source>
        <dbReference type="EMBL" id="MBD8033812.1"/>
    </source>
</evidence>
<protein>
    <submittedName>
        <fullName evidence="8">DNA repair protein RadC</fullName>
    </submittedName>
</protein>
<dbReference type="PANTHER" id="PTHR30471:SF3">
    <property type="entry name" value="UPF0758 PROTEIN YEES-RELATED"/>
    <property type="match status" value="1"/>
</dbReference>
<dbReference type="InterPro" id="IPR020891">
    <property type="entry name" value="UPF0758_CS"/>
</dbReference>
<name>A0ABR8XPI9_9BACL</name>
<reference evidence="8 9" key="1">
    <citation type="submission" date="2020-08" db="EMBL/GenBank/DDBJ databases">
        <title>A Genomic Blueprint of the Chicken Gut Microbiome.</title>
        <authorList>
            <person name="Gilroy R."/>
            <person name="Ravi A."/>
            <person name="Getino M."/>
            <person name="Pursley I."/>
            <person name="Horton D.L."/>
            <person name="Alikhan N.-F."/>
            <person name="Baker D."/>
            <person name="Gharbi K."/>
            <person name="Hall N."/>
            <person name="Watson M."/>
            <person name="Adriaenssens E.M."/>
            <person name="Foster-Nyarko E."/>
            <person name="Jarju S."/>
            <person name="Secka A."/>
            <person name="Antonio M."/>
            <person name="Oren A."/>
            <person name="Chaudhuri R."/>
            <person name="La Ragione R.M."/>
            <person name="Hildebrand F."/>
            <person name="Pallen M.J."/>
        </authorList>
    </citation>
    <scope>NUCLEOTIDE SEQUENCE [LARGE SCALE GENOMIC DNA]</scope>
    <source>
        <strain evidence="8 9">Sa1YVA6</strain>
    </source>
</reference>
<keyword evidence="6" id="KW-0482">Metalloprotease</keyword>
<comment type="caution">
    <text evidence="8">The sequence shown here is derived from an EMBL/GenBank/DDBJ whole genome shotgun (WGS) entry which is preliminary data.</text>
</comment>
<dbReference type="Pfam" id="PF04002">
    <property type="entry name" value="RadC"/>
    <property type="match status" value="1"/>
</dbReference>
<dbReference type="NCBIfam" id="TIGR00608">
    <property type="entry name" value="radc"/>
    <property type="match status" value="1"/>
</dbReference>
<evidence type="ECO:0000256" key="5">
    <source>
        <dbReference type="ARBA" id="ARBA00022833"/>
    </source>
</evidence>
<keyword evidence="2" id="KW-0645">Protease</keyword>
<evidence type="ECO:0000259" key="7">
    <source>
        <dbReference type="PROSITE" id="PS50249"/>
    </source>
</evidence>
<keyword evidence="4" id="KW-0378">Hydrolase</keyword>
<dbReference type="InterPro" id="IPR001405">
    <property type="entry name" value="UPF0758"/>
</dbReference>
<dbReference type="SMART" id="SM00278">
    <property type="entry name" value="HhH1"/>
    <property type="match status" value="1"/>
</dbReference>
<dbReference type="PROSITE" id="PS01302">
    <property type="entry name" value="UPF0758"/>
    <property type="match status" value="1"/>
</dbReference>
<evidence type="ECO:0000256" key="2">
    <source>
        <dbReference type="ARBA" id="ARBA00022670"/>
    </source>
</evidence>
<dbReference type="InterPro" id="IPR010994">
    <property type="entry name" value="RuvA_2-like"/>
</dbReference>
<dbReference type="CDD" id="cd08071">
    <property type="entry name" value="MPN_DUF2466"/>
    <property type="match status" value="1"/>
</dbReference>
<dbReference type="PROSITE" id="PS50249">
    <property type="entry name" value="MPN"/>
    <property type="match status" value="1"/>
</dbReference>
<dbReference type="NCBIfam" id="NF000642">
    <property type="entry name" value="PRK00024.1"/>
    <property type="match status" value="1"/>
</dbReference>
<keyword evidence="3" id="KW-0479">Metal-binding</keyword>
<keyword evidence="5" id="KW-0862">Zinc</keyword>
<gene>
    <name evidence="8" type="primary">radC</name>
    <name evidence="8" type="ORF">H9632_12140</name>
</gene>
<dbReference type="SUPFAM" id="SSF47781">
    <property type="entry name" value="RuvA domain 2-like"/>
    <property type="match status" value="1"/>
</dbReference>
<keyword evidence="9" id="KW-1185">Reference proteome</keyword>
<evidence type="ECO:0000256" key="6">
    <source>
        <dbReference type="ARBA" id="ARBA00023049"/>
    </source>
</evidence>
<evidence type="ECO:0000256" key="4">
    <source>
        <dbReference type="ARBA" id="ARBA00022801"/>
    </source>
</evidence>
<dbReference type="EMBL" id="JACSPW010000011">
    <property type="protein sequence ID" value="MBD8033812.1"/>
    <property type="molecule type" value="Genomic_DNA"/>
</dbReference>
<organism evidence="8 9">
    <name type="scientific">Solibacillus merdavium</name>
    <dbReference type="NCBI Taxonomy" id="2762218"/>
    <lineage>
        <taxon>Bacteria</taxon>
        <taxon>Bacillati</taxon>
        <taxon>Bacillota</taxon>
        <taxon>Bacilli</taxon>
        <taxon>Bacillales</taxon>
        <taxon>Caryophanaceae</taxon>
        <taxon>Solibacillus</taxon>
    </lineage>
</organism>
<dbReference type="InterPro" id="IPR025657">
    <property type="entry name" value="RadC_JAB"/>
</dbReference>
<accession>A0ABR8XPI9</accession>
<dbReference type="InterPro" id="IPR003583">
    <property type="entry name" value="Hlx-hairpin-Hlx_DNA-bd_motif"/>
</dbReference>
<dbReference type="Gene3D" id="1.10.150.20">
    <property type="entry name" value="5' to 3' exonuclease, C-terminal subdomain"/>
    <property type="match status" value="1"/>
</dbReference>
<dbReference type="InterPro" id="IPR037518">
    <property type="entry name" value="MPN"/>
</dbReference>